<dbReference type="Gene3D" id="1.10.260.100">
    <property type="match status" value="1"/>
</dbReference>
<evidence type="ECO:0000256" key="6">
    <source>
        <dbReference type="ARBA" id="ARBA00022801"/>
    </source>
</evidence>
<comment type="similarity">
    <text evidence="2 11">Belongs to the acyl-ACP thioesterase family.</text>
</comment>
<evidence type="ECO:0000256" key="12">
    <source>
        <dbReference type="SAM" id="Coils"/>
    </source>
</evidence>
<feature type="domain" description="Acyl-ACP thioesterase N-terminal hotdog" evidence="13">
    <location>
        <begin position="171"/>
        <end position="297"/>
    </location>
</feature>
<keyword evidence="8" id="KW-0809">Transit peptide</keyword>
<dbReference type="CDD" id="cd00586">
    <property type="entry name" value="4HBT"/>
    <property type="match status" value="1"/>
</dbReference>
<dbReference type="Pfam" id="PF01643">
    <property type="entry name" value="Acyl-ACP_TE"/>
    <property type="match status" value="1"/>
</dbReference>
<keyword evidence="16" id="KW-1185">Reference proteome</keyword>
<dbReference type="EC" id="3.1.2.-" evidence="11"/>
<dbReference type="Gene3D" id="3.10.129.10">
    <property type="entry name" value="Hotdog Thioesterase"/>
    <property type="match status" value="1"/>
</dbReference>
<evidence type="ECO:0000256" key="1">
    <source>
        <dbReference type="ARBA" id="ARBA00004229"/>
    </source>
</evidence>
<evidence type="ECO:0000256" key="4">
    <source>
        <dbReference type="ARBA" id="ARBA00022528"/>
    </source>
</evidence>
<keyword evidence="12" id="KW-0175">Coiled coil</keyword>
<dbReference type="EMBL" id="LHPF02000026">
    <property type="protein sequence ID" value="PSC69441.1"/>
    <property type="molecule type" value="Genomic_DNA"/>
</dbReference>
<protein>
    <recommendedName>
        <fullName evidence="11">Acyl-[acyl-carrier-protein] hydrolase</fullName>
        <ecNumber evidence="11">3.1.2.-</ecNumber>
    </recommendedName>
</protein>
<gene>
    <name evidence="15" type="ORF">C2E20_7031</name>
</gene>
<evidence type="ECO:0000256" key="9">
    <source>
        <dbReference type="ARBA" id="ARBA00023098"/>
    </source>
</evidence>
<dbReference type="AlphaFoldDB" id="A0A2P6V5S5"/>
<dbReference type="PANTHER" id="PTHR31727:SF6">
    <property type="entry name" value="OLEOYL-ACYL CARRIER PROTEIN THIOESTERASE 1, CHLOROPLASTIC"/>
    <property type="match status" value="1"/>
</dbReference>
<evidence type="ECO:0000259" key="13">
    <source>
        <dbReference type="Pfam" id="PF01643"/>
    </source>
</evidence>
<keyword evidence="5 11" id="KW-0934">Plastid</keyword>
<keyword evidence="7 11" id="KW-0276">Fatty acid metabolism</keyword>
<dbReference type="InterPro" id="IPR029069">
    <property type="entry name" value="HotDog_dom_sf"/>
</dbReference>
<dbReference type="InterPro" id="IPR002864">
    <property type="entry name" value="Acyl-ACP_thioesterase_NHD"/>
</dbReference>
<keyword evidence="9 11" id="KW-0443">Lipid metabolism</keyword>
<dbReference type="GO" id="GO:0016297">
    <property type="term" value="F:fatty acyl-[ACP] hydrolase activity"/>
    <property type="evidence" value="ECO:0007669"/>
    <property type="project" value="InterPro"/>
</dbReference>
<evidence type="ECO:0000256" key="2">
    <source>
        <dbReference type="ARBA" id="ARBA00006500"/>
    </source>
</evidence>
<evidence type="ECO:0000259" key="14">
    <source>
        <dbReference type="Pfam" id="PF20791"/>
    </source>
</evidence>
<organism evidence="15 16">
    <name type="scientific">Micractinium conductrix</name>
    <dbReference type="NCBI Taxonomy" id="554055"/>
    <lineage>
        <taxon>Eukaryota</taxon>
        <taxon>Viridiplantae</taxon>
        <taxon>Chlorophyta</taxon>
        <taxon>core chlorophytes</taxon>
        <taxon>Trebouxiophyceae</taxon>
        <taxon>Chlorellales</taxon>
        <taxon>Chlorellaceae</taxon>
        <taxon>Chlorella clade</taxon>
        <taxon>Micractinium</taxon>
    </lineage>
</organism>
<keyword evidence="3 11" id="KW-0444">Lipid biosynthesis</keyword>
<evidence type="ECO:0000256" key="8">
    <source>
        <dbReference type="ARBA" id="ARBA00022946"/>
    </source>
</evidence>
<dbReference type="InterPro" id="IPR045023">
    <property type="entry name" value="FATA/B"/>
</dbReference>
<feature type="coiled-coil region" evidence="12">
    <location>
        <begin position="57"/>
        <end position="84"/>
    </location>
</feature>
<dbReference type="Pfam" id="PF08855">
    <property type="entry name" value="DUF1825"/>
    <property type="match status" value="1"/>
</dbReference>
<dbReference type="OrthoDB" id="618395at2759"/>
<evidence type="ECO:0000256" key="7">
    <source>
        <dbReference type="ARBA" id="ARBA00022832"/>
    </source>
</evidence>
<keyword evidence="6 11" id="KW-0378">Hydrolase</keyword>
<proteinExistence type="inferred from homology"/>
<evidence type="ECO:0000256" key="3">
    <source>
        <dbReference type="ARBA" id="ARBA00022516"/>
    </source>
</evidence>
<dbReference type="GO" id="GO:0009507">
    <property type="term" value="C:chloroplast"/>
    <property type="evidence" value="ECO:0007669"/>
    <property type="project" value="UniProtKB-SubCell"/>
</dbReference>
<evidence type="ECO:0000256" key="5">
    <source>
        <dbReference type="ARBA" id="ARBA00022640"/>
    </source>
</evidence>
<dbReference type="GO" id="GO:0000036">
    <property type="term" value="F:acyl carrier activity"/>
    <property type="evidence" value="ECO:0007669"/>
    <property type="project" value="TreeGrafter"/>
</dbReference>
<evidence type="ECO:0000313" key="16">
    <source>
        <dbReference type="Proteomes" id="UP000239649"/>
    </source>
</evidence>
<comment type="caution">
    <text evidence="15">The sequence shown here is derived from an EMBL/GenBank/DDBJ whole genome shotgun (WGS) entry which is preliminary data.</text>
</comment>
<accession>A0A2P6V5S5</accession>
<dbReference type="STRING" id="554055.A0A2P6V5S5"/>
<evidence type="ECO:0000256" key="11">
    <source>
        <dbReference type="RuleBase" id="RU363096"/>
    </source>
</evidence>
<dbReference type="InterPro" id="IPR049427">
    <property type="entry name" value="Acyl-ACP_TE_C"/>
</dbReference>
<keyword evidence="4 11" id="KW-0150">Chloroplast</keyword>
<comment type="function">
    <text evidence="11">Plays an essential role in chain termination during de novo fatty acid synthesis.</text>
</comment>
<evidence type="ECO:0000256" key="10">
    <source>
        <dbReference type="ARBA" id="ARBA00023160"/>
    </source>
</evidence>
<dbReference type="PANTHER" id="PTHR31727">
    <property type="entry name" value="OLEOYL-ACYL CARRIER PROTEIN THIOESTERASE 1, CHLOROPLASTIC"/>
    <property type="match status" value="1"/>
</dbReference>
<dbReference type="InterPro" id="IPR014954">
    <property type="entry name" value="DUF1825"/>
</dbReference>
<reference evidence="15 16" key="1">
    <citation type="journal article" date="2018" name="Plant J.">
        <title>Genome sequences of Chlorella sorokiniana UTEX 1602 and Micractinium conductrix SAG 241.80: implications to maltose excretion by a green alga.</title>
        <authorList>
            <person name="Arriola M.B."/>
            <person name="Velmurugan N."/>
            <person name="Zhang Y."/>
            <person name="Plunkett M.H."/>
            <person name="Hondzo H."/>
            <person name="Barney B.M."/>
        </authorList>
    </citation>
    <scope>NUCLEOTIDE SEQUENCE [LARGE SCALE GENOMIC DNA]</scope>
    <source>
        <strain evidence="15 16">SAG 241.80</strain>
    </source>
</reference>
<dbReference type="Proteomes" id="UP000239649">
    <property type="component" value="Unassembled WGS sequence"/>
</dbReference>
<dbReference type="SUPFAM" id="SSF54637">
    <property type="entry name" value="Thioesterase/thiol ester dehydrase-isomerase"/>
    <property type="match status" value="2"/>
</dbReference>
<comment type="subcellular location">
    <subcellularLocation>
        <location evidence="1 11">Plastid</location>
        <location evidence="1 11">Chloroplast</location>
    </subcellularLocation>
</comment>
<feature type="domain" description="Acyl-ACP thioesterase-like C-terminal" evidence="14">
    <location>
        <begin position="340"/>
        <end position="438"/>
    </location>
</feature>
<dbReference type="Pfam" id="PF20791">
    <property type="entry name" value="Acyl-ACP_TE_C"/>
    <property type="match status" value="1"/>
</dbReference>
<sequence length="450" mass="50164">MIGKFGDFDTEGKKIYVDHMAGLVDQLKVVLTRIKLSNDELGNEMLRMQNVQMLSANTNMQMIMEGLEQEMAEMRRVIALEEATTDPATLAAIKAAWQERFKYAANLRVDKLASDPQAMRGSLDPQALKAAQDVSADPRKIDQYRDNPDLYAFLEFPAPPGSSLVEDNRAFVECHRIRGNEVGPNQHTNIISIATLLQEAASNHAVAMWGRSTEGFASDPAMGGLIFVMTRMQLQMERYPRWGDLVEVKTWFQEDGKLAAQRDFVITDVTTGQPLGRATSTWVMINMQTRRLSKFPEAAKQKMEAFQQRPPRHAIAREQTRQKLPDLGLPAEIVGPIQVARRSDMDMNGHVNNVTYLAWALETVPSNIYSDCHLYQMEIDYKAECLGGDLVESLAGHCGTHESLLSNGAGPDALSFVHVLRRCNGEACTELVRARTAWRAGEPPVDAASE</sequence>
<evidence type="ECO:0000313" key="15">
    <source>
        <dbReference type="EMBL" id="PSC69441.1"/>
    </source>
</evidence>
<name>A0A2P6V5S5_9CHLO</name>
<keyword evidence="10 11" id="KW-0275">Fatty acid biosynthesis</keyword>